<evidence type="ECO:0000313" key="1">
    <source>
        <dbReference type="EMBL" id="KKM88053.1"/>
    </source>
</evidence>
<dbReference type="AlphaFoldDB" id="A0A0F9L2I3"/>
<accession>A0A0F9L2I3</accession>
<protein>
    <submittedName>
        <fullName evidence="1">Uncharacterized protein</fullName>
    </submittedName>
</protein>
<sequence>MSCQPNMTERERRMLRAFKHYAFANHKLSPSTCAGCLEAAGFLTMRGYEGDTEYPTCAVNIHTV</sequence>
<name>A0A0F9L2I3_9ZZZZ</name>
<comment type="caution">
    <text evidence="1">The sequence shown here is derived from an EMBL/GenBank/DDBJ whole genome shotgun (WGS) entry which is preliminary data.</text>
</comment>
<organism evidence="1">
    <name type="scientific">marine sediment metagenome</name>
    <dbReference type="NCBI Taxonomy" id="412755"/>
    <lineage>
        <taxon>unclassified sequences</taxon>
        <taxon>metagenomes</taxon>
        <taxon>ecological metagenomes</taxon>
    </lineage>
</organism>
<proteinExistence type="predicted"/>
<gene>
    <name evidence="1" type="ORF">LCGC14_1262710</name>
</gene>
<reference evidence="1" key="1">
    <citation type="journal article" date="2015" name="Nature">
        <title>Complex archaea that bridge the gap between prokaryotes and eukaryotes.</title>
        <authorList>
            <person name="Spang A."/>
            <person name="Saw J.H."/>
            <person name="Jorgensen S.L."/>
            <person name="Zaremba-Niedzwiedzka K."/>
            <person name="Martijn J."/>
            <person name="Lind A.E."/>
            <person name="van Eijk R."/>
            <person name="Schleper C."/>
            <person name="Guy L."/>
            <person name="Ettema T.J."/>
        </authorList>
    </citation>
    <scope>NUCLEOTIDE SEQUENCE</scope>
</reference>
<dbReference type="EMBL" id="LAZR01007013">
    <property type="protein sequence ID" value="KKM88053.1"/>
    <property type="molecule type" value="Genomic_DNA"/>
</dbReference>